<keyword evidence="2" id="KW-0472">Membrane</keyword>
<protein>
    <submittedName>
        <fullName evidence="3">Uncharacterized protein</fullName>
    </submittedName>
</protein>
<evidence type="ECO:0000256" key="2">
    <source>
        <dbReference type="SAM" id="Phobius"/>
    </source>
</evidence>
<dbReference type="EMBL" id="KX349307">
    <property type="protein sequence ID" value="AOO15075.1"/>
    <property type="molecule type" value="Genomic_DNA"/>
</dbReference>
<sequence>MAKIQPYKLVNPGVSSVTTPAISAAKVQTLALNRLGTTVGSLSSVVSDLGRISTLTVKSKEENEKAKRRSERREKDSSSETKQESAALKKEGANKNSLLGRKIKKGTKGIFGTIEKFLSPLGGLLVKLATFTLGIKLLEYLGDPKNIEKIKLFLDKSLFVFNKLKDFAMSIYNAFTSGLDFIFGKETTIGERLDAFGKIALAIGGISGIIAAAGGIRDLLDARDLLDGPDKPRKPGKPQKPGVKPTVKPTVKPGPKLSPFQLEQARKTATNKTLGEAGEQGSKKATGQVLKYGGKNISKATHRFFLKVIGRGGVKGLKKLIGAFKLPLISGLLTAALNWIMGESIARSLMMGVGDGIGTFLGGWAGGAIGALGGPAAPITIPLGAFVGAMLGGIAGEAIGGYLYDMMLGKANLGADLGAMGKKLVNGMKTLWNDYIMNGDFWAGAWETFLNIGQDVMSSAWGSMMNMWNLASGSAADFFTHMMEVSKPWREAMWDAFQKYVINGPQELAKVIFDTILSGAKGVGKLFTEGGPILMSIIKTSAESAISWAFNKVRGLVEGIRDAVLGFRPREALSKLGSLLVMLGAPLTQVPEMLQSVGKATSKKISEALAKTKEIGQAIIEPILGYIEPAFKAIDETWKIVSNLPGYIYDNTIKPIFDSIGAVWNSGPAIWDFLHKPNTFQEITGQEVPQQEMFLGGVVKGVKNAFSSVGNAVSNVMKSPVGQVLGTAASFIPGAAPIMAGINTLATGNPMSMLGMIPGVSGIMSQVGNFMNGPIGNIASNVLSGNFGGALSTGLGMLNPSIGQFAGSILRGGLNPMNMIQGAASHFGLGGIYNAVTGMMGGDMTSGIAEIAGQLGIDPKVIGGVQNVASQALSEGGMSSEYAMNQALEFIPIPVILEKLVPIPTAVPINTGGSEVVNATPSSLTTRSQ</sequence>
<reference evidence="3 4" key="1">
    <citation type="journal article" date="2016" name="Environ. Microbiol.">
        <title>Genomic diversification of marine cyanophages into stable ecotypes.</title>
        <authorList>
            <person name="Marston M.F."/>
            <person name="Martiny J.B."/>
        </authorList>
    </citation>
    <scope>NUCLEOTIDE SEQUENCE [LARGE SCALE GENOMIC DNA]</scope>
    <source>
        <strain evidence="3">Np_14_0310</strain>
    </source>
</reference>
<keyword evidence="2" id="KW-0812">Transmembrane</keyword>
<keyword evidence="2" id="KW-1133">Transmembrane helix</keyword>
<feature type="transmembrane region" description="Helical" evidence="2">
    <location>
        <begin position="379"/>
        <end position="404"/>
    </location>
</feature>
<proteinExistence type="predicted"/>
<evidence type="ECO:0000313" key="4">
    <source>
        <dbReference type="Proteomes" id="UP000221138"/>
    </source>
</evidence>
<gene>
    <name evidence="3" type="ORF">Np140310_012</name>
</gene>
<feature type="compositionally biased region" description="Low complexity" evidence="1">
    <location>
        <begin position="239"/>
        <end position="255"/>
    </location>
</feature>
<organism evidence="3 4">
    <name type="scientific">Cyanophage S-RIM12</name>
    <dbReference type="NCBI Taxonomy" id="1278402"/>
    <lineage>
        <taxon>Viruses</taxon>
        <taxon>Duplodnaviria</taxon>
        <taxon>Heunggongvirae</taxon>
        <taxon>Uroviricota</taxon>
        <taxon>Caudoviricetes</taxon>
        <taxon>Pantevenvirales</taxon>
        <taxon>Kyanoviridae</taxon>
        <taxon>Brizovirus</taxon>
        <taxon>Brizovirus syn33</taxon>
    </lineage>
</organism>
<name>A0A1D7SN10_9CAUD</name>
<accession>A0A1D7SN10</accession>
<evidence type="ECO:0000256" key="1">
    <source>
        <dbReference type="SAM" id="MobiDB-lite"/>
    </source>
</evidence>
<feature type="region of interest" description="Disordered" evidence="1">
    <location>
        <begin position="227"/>
        <end position="263"/>
    </location>
</feature>
<dbReference type="Proteomes" id="UP000221138">
    <property type="component" value="Segment"/>
</dbReference>
<feature type="region of interest" description="Disordered" evidence="1">
    <location>
        <begin position="59"/>
        <end position="89"/>
    </location>
</feature>
<evidence type="ECO:0000313" key="3">
    <source>
        <dbReference type="EMBL" id="AOO15075.1"/>
    </source>
</evidence>
<feature type="transmembrane region" description="Helical" evidence="2">
    <location>
        <begin position="320"/>
        <end position="341"/>
    </location>
</feature>
<feature type="transmembrane region" description="Helical" evidence="2">
    <location>
        <begin position="353"/>
        <end position="373"/>
    </location>
</feature>
<feature type="transmembrane region" description="Helical" evidence="2">
    <location>
        <begin position="195"/>
        <end position="216"/>
    </location>
</feature>